<dbReference type="GO" id="GO:0030686">
    <property type="term" value="C:90S preribosome"/>
    <property type="evidence" value="ECO:0007669"/>
    <property type="project" value="TreeGrafter"/>
</dbReference>
<dbReference type="PANTHER" id="PTHR24030">
    <property type="entry name" value="PROTEIN CMSS1"/>
    <property type="match status" value="1"/>
</dbReference>
<protein>
    <submittedName>
        <fullName evidence="1">Uncharacterized protein</fullName>
    </submittedName>
</protein>
<dbReference type="Proteomes" id="UP000596660">
    <property type="component" value="Unplaced"/>
</dbReference>
<name>A0A803MGM7_CHEQI</name>
<proteinExistence type="predicted"/>
<keyword evidence="2" id="KW-1185">Reference proteome</keyword>
<reference evidence="1" key="2">
    <citation type="submission" date="2021-03" db="UniProtKB">
        <authorList>
            <consortium name="EnsemblPlants"/>
        </authorList>
    </citation>
    <scope>IDENTIFICATION</scope>
</reference>
<reference evidence="1" key="1">
    <citation type="journal article" date="2017" name="Nature">
        <title>The genome of Chenopodium quinoa.</title>
        <authorList>
            <person name="Jarvis D.E."/>
            <person name="Ho Y.S."/>
            <person name="Lightfoot D.J."/>
            <person name="Schmoeckel S.M."/>
            <person name="Li B."/>
            <person name="Borm T.J.A."/>
            <person name="Ohyanagi H."/>
            <person name="Mineta K."/>
            <person name="Michell C.T."/>
            <person name="Saber N."/>
            <person name="Kharbatia N.M."/>
            <person name="Rupper R.R."/>
            <person name="Sharp A.R."/>
            <person name="Dally N."/>
            <person name="Boughton B.A."/>
            <person name="Woo Y.H."/>
            <person name="Gao G."/>
            <person name="Schijlen E.G.W.M."/>
            <person name="Guo X."/>
            <person name="Momin A.A."/>
            <person name="Negrao S."/>
            <person name="Al-Babili S."/>
            <person name="Gehring C."/>
            <person name="Roessner U."/>
            <person name="Jung C."/>
            <person name="Murphy K."/>
            <person name="Arold S.T."/>
            <person name="Gojobori T."/>
            <person name="van der Linden C.G."/>
            <person name="van Loo E.N."/>
            <person name="Jellen E.N."/>
            <person name="Maughan P.J."/>
            <person name="Tester M."/>
        </authorList>
    </citation>
    <scope>NUCLEOTIDE SEQUENCE [LARGE SCALE GENOMIC DNA]</scope>
    <source>
        <strain evidence="1">cv. PI 614886</strain>
    </source>
</reference>
<accession>A0A803MGM7</accession>
<evidence type="ECO:0000313" key="2">
    <source>
        <dbReference type="Proteomes" id="UP000596660"/>
    </source>
</evidence>
<dbReference type="GO" id="GO:0005634">
    <property type="term" value="C:nucleus"/>
    <property type="evidence" value="ECO:0007669"/>
    <property type="project" value="TreeGrafter"/>
</dbReference>
<dbReference type="Gramene" id="AUR62029129-RA">
    <property type="protein sequence ID" value="AUR62029129-RA:cds"/>
    <property type="gene ID" value="AUR62029129"/>
</dbReference>
<evidence type="ECO:0000313" key="1">
    <source>
        <dbReference type="EnsemblPlants" id="AUR62029129-RA:cds"/>
    </source>
</evidence>
<organism evidence="1 2">
    <name type="scientific">Chenopodium quinoa</name>
    <name type="common">Quinoa</name>
    <dbReference type="NCBI Taxonomy" id="63459"/>
    <lineage>
        <taxon>Eukaryota</taxon>
        <taxon>Viridiplantae</taxon>
        <taxon>Streptophyta</taxon>
        <taxon>Embryophyta</taxon>
        <taxon>Tracheophyta</taxon>
        <taxon>Spermatophyta</taxon>
        <taxon>Magnoliopsida</taxon>
        <taxon>eudicotyledons</taxon>
        <taxon>Gunneridae</taxon>
        <taxon>Pentapetalae</taxon>
        <taxon>Caryophyllales</taxon>
        <taxon>Chenopodiaceae</taxon>
        <taxon>Chenopodioideae</taxon>
        <taxon>Atripliceae</taxon>
        <taxon>Chenopodium</taxon>
    </lineage>
</organism>
<dbReference type="PANTHER" id="PTHR24030:SF0">
    <property type="entry name" value="PROTEIN CMSS1"/>
    <property type="match status" value="1"/>
</dbReference>
<sequence>MKDKPTIEKVDKPIKKPAVTSLILSPSERRSFFVDQFESANGTKLSSLELESIKDTYFPKPLERISQDAGNLGEHIKGVFGSSWKEVLCEPQLVEGKVDPGNPAVLVISASAIKSLEMLRIKKLCEMEALGLSRLEVVVLDMHTDVKGFSLLTLQQVRDEFWDLYKSYFHQRLLQGSLRVCLYGPIPVEVGQSVKKSEDE</sequence>
<dbReference type="AlphaFoldDB" id="A0A803MGM7"/>
<dbReference type="InterPro" id="IPR032704">
    <property type="entry name" value="Cms1"/>
</dbReference>
<dbReference type="EnsemblPlants" id="AUR62029129-RA">
    <property type="protein sequence ID" value="AUR62029129-RA:cds"/>
    <property type="gene ID" value="AUR62029129"/>
</dbReference>